<organism evidence="1 2">
    <name type="scientific">Rothia mucilaginosa</name>
    <dbReference type="NCBI Taxonomy" id="43675"/>
    <lineage>
        <taxon>Bacteria</taxon>
        <taxon>Bacillati</taxon>
        <taxon>Actinomycetota</taxon>
        <taxon>Actinomycetes</taxon>
        <taxon>Micrococcales</taxon>
        <taxon>Micrococcaceae</taxon>
        <taxon>Rothia</taxon>
    </lineage>
</organism>
<evidence type="ECO:0000313" key="2">
    <source>
        <dbReference type="Proteomes" id="UP000770330"/>
    </source>
</evidence>
<dbReference type="RefSeq" id="WP_303945680.1">
    <property type="nucleotide sequence ID" value="NZ_JABZXO010000032.1"/>
</dbReference>
<gene>
    <name evidence="1" type="ORF">HXO61_09070</name>
</gene>
<name>A0A930KY96_9MICC</name>
<reference evidence="1" key="1">
    <citation type="submission" date="2020-04" db="EMBL/GenBank/DDBJ databases">
        <title>Deep metagenomics examines the oral microbiome during advanced dental caries in children, revealing novel taxa and co-occurrences with host molecules.</title>
        <authorList>
            <person name="Baker J.L."/>
            <person name="Morton J.T."/>
            <person name="Dinis M."/>
            <person name="Alvarez R."/>
            <person name="Tran N.C."/>
            <person name="Knight R."/>
            <person name="Edlund A."/>
        </authorList>
    </citation>
    <scope>NUCLEOTIDE SEQUENCE</scope>
    <source>
        <strain evidence="1">JCVI_39_bin.18</strain>
    </source>
</reference>
<protein>
    <submittedName>
        <fullName evidence="1">Uncharacterized protein</fullName>
    </submittedName>
</protein>
<dbReference type="EMBL" id="JABZXO010000032">
    <property type="protein sequence ID" value="MBF1658060.1"/>
    <property type="molecule type" value="Genomic_DNA"/>
</dbReference>
<dbReference type="Proteomes" id="UP000770330">
    <property type="component" value="Unassembled WGS sequence"/>
</dbReference>
<comment type="caution">
    <text evidence="1">The sequence shown here is derived from an EMBL/GenBank/DDBJ whole genome shotgun (WGS) entry which is preliminary data.</text>
</comment>
<evidence type="ECO:0000313" key="1">
    <source>
        <dbReference type="EMBL" id="MBF1658060.1"/>
    </source>
</evidence>
<proteinExistence type="predicted"/>
<dbReference type="AlphaFoldDB" id="A0A930KY96"/>
<accession>A0A930KY96</accession>
<sequence>MRTPCPNPVENLLAVEVHAPKLWVASAHLSGRAAAELFPLEGGASTTVCTVEGFAHHMAEKLYTLGILTLEELHDVPVRTDWRIGYVLSWVRRFGVEVNLRSIIAALPPVTADTEALNPRSVFDSILEAVPAPGFTYLIERIQANVRGDLGDAHVRSVLIREGFILQEPTALSCGYLIGDVMES</sequence>